<dbReference type="STRING" id="1515439.SAMN06265784_104213"/>
<dbReference type="RefSeq" id="WP_085483921.1">
    <property type="nucleotide sequence ID" value="NZ_FXAT01000004.1"/>
</dbReference>
<dbReference type="InterPro" id="IPR050194">
    <property type="entry name" value="Glycosyltransferase_grp1"/>
</dbReference>
<evidence type="ECO:0000259" key="1">
    <source>
        <dbReference type="Pfam" id="PF00534"/>
    </source>
</evidence>
<keyword evidence="4" id="KW-1185">Reference proteome</keyword>
<evidence type="ECO:0000313" key="4">
    <source>
        <dbReference type="Proteomes" id="UP000193228"/>
    </source>
</evidence>
<evidence type="ECO:0000313" key="3">
    <source>
        <dbReference type="EMBL" id="SMG44032.1"/>
    </source>
</evidence>
<dbReference type="EMBL" id="FXAT01000004">
    <property type="protein sequence ID" value="SMG44032.1"/>
    <property type="molecule type" value="Genomic_DNA"/>
</dbReference>
<dbReference type="Pfam" id="PF13439">
    <property type="entry name" value="Glyco_transf_4"/>
    <property type="match status" value="1"/>
</dbReference>
<accession>A0A1X7KR24</accession>
<sequence>MPTPSNILNVSQNFFIKGGSDSYFLSLGELLAQQGHTVVPFCARSDKDLPSEWSKFFPVAADFEAPSVVDVARFHYSQAAKRNLQSLLSARKFDVAHLHIYYGKLTGSILPVLKDAGIPIVQTVHDYKLICPVYTCSRDGKPCEDCHGRDYWHALVHRCNRGSYLRSAISTSEAYVSRWLGGVDSIDRFIAVSRFFAAKMQANGIDANRITVVPNFVHLERFTPSTETGRYMVYFGRIERSKGIATLIEAFQQLPDIPLVVIGEGSYLPEAKTLAANSHNIRFTGFKSGSELYSLVGGGAAAILPAEAYENCPISILESFSYARPVIGSNIGGIPELIEHGEDGYVFEPRDVTSLRHYVRKLWEQRERNDLGRAARRKVEQSFSADVHYRRIREVYDSLGSTRPS</sequence>
<evidence type="ECO:0000259" key="2">
    <source>
        <dbReference type="Pfam" id="PF13439"/>
    </source>
</evidence>
<dbReference type="PANTHER" id="PTHR45947:SF13">
    <property type="entry name" value="TRANSFERASE"/>
    <property type="match status" value="1"/>
</dbReference>
<dbReference type="CDD" id="cd03801">
    <property type="entry name" value="GT4_PimA-like"/>
    <property type="match status" value="1"/>
</dbReference>
<keyword evidence="3" id="KW-0808">Transferase</keyword>
<dbReference type="Proteomes" id="UP000193228">
    <property type="component" value="Unassembled WGS sequence"/>
</dbReference>
<dbReference type="GO" id="GO:0016757">
    <property type="term" value="F:glycosyltransferase activity"/>
    <property type="evidence" value="ECO:0007669"/>
    <property type="project" value="InterPro"/>
</dbReference>
<proteinExistence type="predicted"/>
<feature type="domain" description="Glycosyl transferase family 1" evidence="1">
    <location>
        <begin position="224"/>
        <end position="377"/>
    </location>
</feature>
<gene>
    <name evidence="3" type="ORF">SAMN06265784_104213</name>
</gene>
<feature type="domain" description="Glycosyltransferase subfamily 4-like N-terminal" evidence="2">
    <location>
        <begin position="18"/>
        <end position="221"/>
    </location>
</feature>
<dbReference type="InterPro" id="IPR028098">
    <property type="entry name" value="Glyco_trans_4-like_N"/>
</dbReference>
<protein>
    <submittedName>
        <fullName evidence="3">Glycosyltransferase involved in cell wall bisynthesis</fullName>
    </submittedName>
</protein>
<dbReference type="OrthoDB" id="433681at2"/>
<organism evidence="3 4">
    <name type="scientific">Paraburkholderia susongensis</name>
    <dbReference type="NCBI Taxonomy" id="1515439"/>
    <lineage>
        <taxon>Bacteria</taxon>
        <taxon>Pseudomonadati</taxon>
        <taxon>Pseudomonadota</taxon>
        <taxon>Betaproteobacteria</taxon>
        <taxon>Burkholderiales</taxon>
        <taxon>Burkholderiaceae</taxon>
        <taxon>Paraburkholderia</taxon>
    </lineage>
</organism>
<dbReference type="Pfam" id="PF00534">
    <property type="entry name" value="Glycos_transf_1"/>
    <property type="match status" value="1"/>
</dbReference>
<reference evidence="4" key="1">
    <citation type="submission" date="2017-04" db="EMBL/GenBank/DDBJ databases">
        <authorList>
            <person name="Varghese N."/>
            <person name="Submissions S."/>
        </authorList>
    </citation>
    <scope>NUCLEOTIDE SEQUENCE [LARGE SCALE GENOMIC DNA]</scope>
    <source>
        <strain evidence="4">LMG 29540</strain>
    </source>
</reference>
<dbReference type="SUPFAM" id="SSF53756">
    <property type="entry name" value="UDP-Glycosyltransferase/glycogen phosphorylase"/>
    <property type="match status" value="1"/>
</dbReference>
<name>A0A1X7KR24_9BURK</name>
<dbReference type="InterPro" id="IPR001296">
    <property type="entry name" value="Glyco_trans_1"/>
</dbReference>
<dbReference type="Gene3D" id="3.40.50.2000">
    <property type="entry name" value="Glycogen Phosphorylase B"/>
    <property type="match status" value="2"/>
</dbReference>
<dbReference type="PANTHER" id="PTHR45947">
    <property type="entry name" value="SULFOQUINOVOSYL TRANSFERASE SQD2"/>
    <property type="match status" value="1"/>
</dbReference>
<dbReference type="AlphaFoldDB" id="A0A1X7KR24"/>